<proteinExistence type="predicted"/>
<dbReference type="Proteomes" id="UP000823941">
    <property type="component" value="Chromosome 3"/>
</dbReference>
<protein>
    <submittedName>
        <fullName evidence="2">Uncharacterized protein</fullName>
    </submittedName>
</protein>
<dbReference type="EMBL" id="JAHIBW010000003">
    <property type="protein sequence ID" value="KAG7311977.1"/>
    <property type="molecule type" value="Genomic_DNA"/>
</dbReference>
<organism evidence="2 3">
    <name type="scientific">Plutella xylostella</name>
    <name type="common">Diamondback moth</name>
    <name type="synonym">Plutella maculipennis</name>
    <dbReference type="NCBI Taxonomy" id="51655"/>
    <lineage>
        <taxon>Eukaryota</taxon>
        <taxon>Metazoa</taxon>
        <taxon>Ecdysozoa</taxon>
        <taxon>Arthropoda</taxon>
        <taxon>Hexapoda</taxon>
        <taxon>Insecta</taxon>
        <taxon>Pterygota</taxon>
        <taxon>Neoptera</taxon>
        <taxon>Endopterygota</taxon>
        <taxon>Lepidoptera</taxon>
        <taxon>Glossata</taxon>
        <taxon>Ditrysia</taxon>
        <taxon>Yponomeutoidea</taxon>
        <taxon>Plutellidae</taxon>
        <taxon>Plutella</taxon>
    </lineage>
</organism>
<comment type="caution">
    <text evidence="2">The sequence shown here is derived from an EMBL/GenBank/DDBJ whole genome shotgun (WGS) entry which is preliminary data.</text>
</comment>
<name>A0ABQ7R3U3_PLUXY</name>
<reference evidence="2 3" key="1">
    <citation type="submission" date="2021-06" db="EMBL/GenBank/DDBJ databases">
        <title>A haploid diamondback moth (Plutella xylostella L.) genome assembly resolves 31 chromosomes and identifies a diamide resistance mutation.</title>
        <authorList>
            <person name="Ward C.M."/>
            <person name="Perry K.D."/>
            <person name="Baker G."/>
            <person name="Powis K."/>
            <person name="Heckel D.G."/>
            <person name="Baxter S.W."/>
        </authorList>
    </citation>
    <scope>NUCLEOTIDE SEQUENCE [LARGE SCALE GENOMIC DNA]</scope>
    <source>
        <strain evidence="2 3">LV</strain>
        <tissue evidence="2">Single pupa</tissue>
    </source>
</reference>
<feature type="compositionally biased region" description="Low complexity" evidence="1">
    <location>
        <begin position="69"/>
        <end position="87"/>
    </location>
</feature>
<keyword evidence="3" id="KW-1185">Reference proteome</keyword>
<feature type="region of interest" description="Disordered" evidence="1">
    <location>
        <begin position="68"/>
        <end position="103"/>
    </location>
</feature>
<evidence type="ECO:0000256" key="1">
    <source>
        <dbReference type="SAM" id="MobiDB-lite"/>
    </source>
</evidence>
<evidence type="ECO:0000313" key="2">
    <source>
        <dbReference type="EMBL" id="KAG7311977.1"/>
    </source>
</evidence>
<evidence type="ECO:0000313" key="3">
    <source>
        <dbReference type="Proteomes" id="UP000823941"/>
    </source>
</evidence>
<sequence>MLSTLLYWGHSSTATRRAAMPVLLTVFADTPWTRAPPSGSVHSLALSLKLPLEQIDALKALSEPRFPVQPAGTARPQAAAASAASGRPWLPTARRLEATGIQE</sequence>
<accession>A0ABQ7R3U3</accession>
<gene>
    <name evidence="2" type="ORF">JYU34_001406</name>
</gene>